<feature type="domain" description="Methyltransferase" evidence="1">
    <location>
        <begin position="212"/>
        <end position="271"/>
    </location>
</feature>
<dbReference type="InterPro" id="IPR029063">
    <property type="entry name" value="SAM-dependent_MTases_sf"/>
</dbReference>
<dbReference type="InterPro" id="IPR025714">
    <property type="entry name" value="Methyltranfer_dom"/>
</dbReference>
<reference evidence="2 3" key="1">
    <citation type="submission" date="2014-04" db="EMBL/GenBank/DDBJ databases">
        <authorList>
            <consortium name="DOE Joint Genome Institute"/>
            <person name="Kuo A."/>
            <person name="Girlanda M."/>
            <person name="Perotto S."/>
            <person name="Kohler A."/>
            <person name="Nagy L.G."/>
            <person name="Floudas D."/>
            <person name="Copeland A."/>
            <person name="Barry K.W."/>
            <person name="Cichocki N."/>
            <person name="Veneault-Fourrey C."/>
            <person name="LaButti K."/>
            <person name="Lindquist E.A."/>
            <person name="Lipzen A."/>
            <person name="Lundell T."/>
            <person name="Morin E."/>
            <person name="Murat C."/>
            <person name="Sun H."/>
            <person name="Tunlid A."/>
            <person name="Henrissat B."/>
            <person name="Grigoriev I.V."/>
            <person name="Hibbett D.S."/>
            <person name="Martin F."/>
            <person name="Nordberg H.P."/>
            <person name="Cantor M.N."/>
            <person name="Hua S.X."/>
        </authorList>
    </citation>
    <scope>NUCLEOTIDE SEQUENCE [LARGE SCALE GENOMIC DNA]</scope>
    <source>
        <strain evidence="2 3">MUT 4182</strain>
    </source>
</reference>
<accession>A0A0C3QU98</accession>
<dbReference type="SUPFAM" id="SSF53335">
    <property type="entry name" value="S-adenosyl-L-methionine-dependent methyltransferases"/>
    <property type="match status" value="1"/>
</dbReference>
<dbReference type="CDD" id="cd02440">
    <property type="entry name" value="AdoMet_MTases"/>
    <property type="match status" value="1"/>
</dbReference>
<dbReference type="EMBL" id="KN822951">
    <property type="protein sequence ID" value="KIO32931.1"/>
    <property type="molecule type" value="Genomic_DNA"/>
</dbReference>
<dbReference type="Gene3D" id="3.40.50.150">
    <property type="entry name" value="Vaccinia Virus protein VP39"/>
    <property type="match status" value="1"/>
</dbReference>
<dbReference type="OrthoDB" id="506498at2759"/>
<dbReference type="Proteomes" id="UP000054248">
    <property type="component" value="Unassembled WGS sequence"/>
</dbReference>
<organism evidence="2 3">
    <name type="scientific">Tulasnella calospora MUT 4182</name>
    <dbReference type="NCBI Taxonomy" id="1051891"/>
    <lineage>
        <taxon>Eukaryota</taxon>
        <taxon>Fungi</taxon>
        <taxon>Dikarya</taxon>
        <taxon>Basidiomycota</taxon>
        <taxon>Agaricomycotina</taxon>
        <taxon>Agaricomycetes</taxon>
        <taxon>Cantharellales</taxon>
        <taxon>Tulasnellaceae</taxon>
        <taxon>Tulasnella</taxon>
    </lineage>
</organism>
<keyword evidence="3" id="KW-1185">Reference proteome</keyword>
<dbReference type="HOGENOM" id="CLU_664282_0_0_1"/>
<evidence type="ECO:0000313" key="2">
    <source>
        <dbReference type="EMBL" id="KIO32931.1"/>
    </source>
</evidence>
<reference evidence="3" key="2">
    <citation type="submission" date="2015-01" db="EMBL/GenBank/DDBJ databases">
        <title>Evolutionary Origins and Diversification of the Mycorrhizal Mutualists.</title>
        <authorList>
            <consortium name="DOE Joint Genome Institute"/>
            <consortium name="Mycorrhizal Genomics Consortium"/>
            <person name="Kohler A."/>
            <person name="Kuo A."/>
            <person name="Nagy L.G."/>
            <person name="Floudas D."/>
            <person name="Copeland A."/>
            <person name="Barry K.W."/>
            <person name="Cichocki N."/>
            <person name="Veneault-Fourrey C."/>
            <person name="LaButti K."/>
            <person name="Lindquist E.A."/>
            <person name="Lipzen A."/>
            <person name="Lundell T."/>
            <person name="Morin E."/>
            <person name="Murat C."/>
            <person name="Riley R."/>
            <person name="Ohm R."/>
            <person name="Sun H."/>
            <person name="Tunlid A."/>
            <person name="Henrissat B."/>
            <person name="Grigoriev I.V."/>
            <person name="Hibbett D.S."/>
            <person name="Martin F."/>
        </authorList>
    </citation>
    <scope>NUCLEOTIDE SEQUENCE [LARGE SCALE GENOMIC DNA]</scope>
    <source>
        <strain evidence="3">MUT 4182</strain>
    </source>
</reference>
<evidence type="ECO:0000313" key="3">
    <source>
        <dbReference type="Proteomes" id="UP000054248"/>
    </source>
</evidence>
<name>A0A0C3QU98_9AGAM</name>
<sequence length="414" mass="45757">MASLNAATTVRLDQTRNHSFSSIERVDEIVKEMGDQTWESVSSASIFMPVGDWSADPTEREAGGFIRQSLLQALTSTRPLLLTHGLGVDEVDQLSEELRSELNENKCPQYLKGINVWAVKATVRDNPGSSENTIGQPAMTHSLPLRQLYGQAVNPLTDLYLMAGDAAEHTRLDAQHGAITLTLGGLFPGEAQDVIQTAFGLQTLQSRPEPPSNCRFEVCDVNVNLDRYPSNSFNVVHARAVLQGIEDHPSFFRQVARLLRPGGVFVSVEPGCAAFDGRKNRINATKPDDPGFTWFHRMATFYRDATMARNPSLASVEQVDGVLQDLGDSVWCTVSNTSAFVPVGAWSTDRMFSGRFSDDIDEMSDPAYRGLPFSDRETRSRGFSAEDVEQLTKGLRAELTESRVEQYMKGGPFW</sequence>
<dbReference type="STRING" id="1051891.A0A0C3QU98"/>
<protein>
    <recommendedName>
        <fullName evidence="1">Methyltransferase domain-containing protein</fullName>
    </recommendedName>
</protein>
<proteinExistence type="predicted"/>
<dbReference type="AlphaFoldDB" id="A0A0C3QU98"/>
<gene>
    <name evidence="2" type="ORF">M407DRAFT_4190</name>
</gene>
<evidence type="ECO:0000259" key="1">
    <source>
        <dbReference type="Pfam" id="PF13847"/>
    </source>
</evidence>
<dbReference type="Pfam" id="PF13847">
    <property type="entry name" value="Methyltransf_31"/>
    <property type="match status" value="1"/>
</dbReference>